<dbReference type="AlphaFoldDB" id="A0A0M4DFD7"/>
<gene>
    <name evidence="1" type="primary">dhc2</name>
    <name evidence="1" type="ORF">DSOUD_0649</name>
</gene>
<name>A0A0M4DFD7_9BACT</name>
<protein>
    <submittedName>
        <fullName evidence="1">Uncharacterized protein</fullName>
    </submittedName>
</protein>
<dbReference type="Proteomes" id="UP000057158">
    <property type="component" value="Chromosome"/>
</dbReference>
<evidence type="ECO:0000313" key="1">
    <source>
        <dbReference type="EMBL" id="ALC15437.1"/>
    </source>
</evidence>
<sequence length="85" mass="9838">MNKRDYILIAVAAVILGFLWAAPKESTHRVPFDETHERFYTLVKAEGKKVAEKFCEECHNADGVQFPKDHPPKSRCLLCHKLEER</sequence>
<dbReference type="STRING" id="1603606.DSOUD_0649"/>
<dbReference type="PATRIC" id="fig|1603606.3.peg.706"/>
<accession>A0A0M4DFD7</accession>
<dbReference type="RefSeq" id="WP_053549647.1">
    <property type="nucleotide sequence ID" value="NZ_CP010802.1"/>
</dbReference>
<keyword evidence="2" id="KW-1185">Reference proteome</keyword>
<dbReference type="OrthoDB" id="5432744at2"/>
<organism evidence="1 2">
    <name type="scientific">Desulfuromonas soudanensis</name>
    <dbReference type="NCBI Taxonomy" id="1603606"/>
    <lineage>
        <taxon>Bacteria</taxon>
        <taxon>Pseudomonadati</taxon>
        <taxon>Thermodesulfobacteriota</taxon>
        <taxon>Desulfuromonadia</taxon>
        <taxon>Desulfuromonadales</taxon>
        <taxon>Desulfuromonadaceae</taxon>
        <taxon>Desulfuromonas</taxon>
    </lineage>
</organism>
<reference evidence="1 2" key="1">
    <citation type="submission" date="2015-07" db="EMBL/GenBank/DDBJ databases">
        <title>Isolation and Genomic Characterization of a Novel Halophilic Metal-Reducing Deltaproteobacterium from the Deep Subsurface.</title>
        <authorList>
            <person name="Badalamenti J.P."/>
            <person name="Summers Z.M."/>
            <person name="Gralnick J.A."/>
            <person name="Bond D.R."/>
        </authorList>
    </citation>
    <scope>NUCLEOTIDE SEQUENCE [LARGE SCALE GENOMIC DNA]</scope>
    <source>
        <strain evidence="1 2">WTL</strain>
    </source>
</reference>
<proteinExistence type="predicted"/>
<dbReference type="EMBL" id="CP010802">
    <property type="protein sequence ID" value="ALC15437.1"/>
    <property type="molecule type" value="Genomic_DNA"/>
</dbReference>
<dbReference type="Gene3D" id="1.10.1130.20">
    <property type="match status" value="1"/>
</dbReference>
<evidence type="ECO:0000313" key="2">
    <source>
        <dbReference type="Proteomes" id="UP000057158"/>
    </source>
</evidence>
<dbReference type="KEGG" id="des:DSOUD_0649"/>